<accession>A0A0D4BVY0</accession>
<feature type="signal peptide" evidence="1">
    <location>
        <begin position="1"/>
        <end position="28"/>
    </location>
</feature>
<gene>
    <name evidence="3" type="ORF">UM93_01790</name>
</gene>
<organism evidence="3 4">
    <name type="scientific">Psychromicrobium lacuslunae</name>
    <dbReference type="NCBI Taxonomy" id="1618207"/>
    <lineage>
        <taxon>Bacteria</taxon>
        <taxon>Bacillati</taxon>
        <taxon>Actinomycetota</taxon>
        <taxon>Actinomycetes</taxon>
        <taxon>Micrococcales</taxon>
        <taxon>Micrococcaceae</taxon>
        <taxon>Psychromicrobium</taxon>
    </lineage>
</organism>
<dbReference type="Proteomes" id="UP000061839">
    <property type="component" value="Chromosome"/>
</dbReference>
<feature type="domain" description="DUF4185" evidence="2">
    <location>
        <begin position="46"/>
        <end position="355"/>
    </location>
</feature>
<dbReference type="EMBL" id="CP011005">
    <property type="protein sequence ID" value="AJT40582.1"/>
    <property type="molecule type" value="Genomic_DNA"/>
</dbReference>
<dbReference type="STRING" id="1618207.UM93_01790"/>
<dbReference type="KEGG" id="ari:UM93_01790"/>
<name>A0A0D4BVY0_9MICC</name>
<keyword evidence="4" id="KW-1185">Reference proteome</keyword>
<dbReference type="AlphaFoldDB" id="A0A0D4BVY0"/>
<dbReference type="PATRIC" id="fig|1618207.4.peg.366"/>
<evidence type="ECO:0000259" key="2">
    <source>
        <dbReference type="Pfam" id="PF13810"/>
    </source>
</evidence>
<dbReference type="RefSeq" id="WP_199921796.1">
    <property type="nucleotide sequence ID" value="NZ_CP011005.1"/>
</dbReference>
<evidence type="ECO:0000313" key="3">
    <source>
        <dbReference type="EMBL" id="AJT40582.1"/>
    </source>
</evidence>
<feature type="chain" id="PRO_5002273978" evidence="1">
    <location>
        <begin position="29"/>
        <end position="507"/>
    </location>
</feature>
<reference evidence="3 4" key="1">
    <citation type="journal article" date="2015" name="Genome Announc.">
        <title>Complete Genome Sequencing of Protease-Producing Novel Arthrobacter sp. Strain IHBB 11108 Using PacBio Single-Molecule Real-Time Sequencing Technology.</title>
        <authorList>
            <person name="Kiran S."/>
            <person name="Swarnkar M.K."/>
            <person name="Pal M."/>
            <person name="Thakur R."/>
            <person name="Tewari R."/>
            <person name="Singh A.K."/>
            <person name="Gulati A."/>
        </authorList>
    </citation>
    <scope>NUCLEOTIDE SEQUENCE [LARGE SCALE GENOMIC DNA]</scope>
    <source>
        <strain evidence="3 4">IHBB 11108</strain>
    </source>
</reference>
<dbReference type="CDD" id="cd15482">
    <property type="entry name" value="Sialidase_non-viral"/>
    <property type="match status" value="1"/>
</dbReference>
<dbReference type="InterPro" id="IPR025442">
    <property type="entry name" value="DUF4185"/>
</dbReference>
<evidence type="ECO:0000256" key="1">
    <source>
        <dbReference type="SAM" id="SignalP"/>
    </source>
</evidence>
<dbReference type="Gene3D" id="2.60.120.260">
    <property type="entry name" value="Galactose-binding domain-like"/>
    <property type="match status" value="1"/>
</dbReference>
<protein>
    <submittedName>
        <fullName evidence="3">Carbohydrate-binding protein</fullName>
    </submittedName>
</protein>
<sequence>MKRRGTFIAGGLVLGFLSAALVALPAQATTAHTPATVVSKVTGPNSLSATDTQWKVKATDLGILWDNGAGQTLAAFGDTFGTNWTGPGGGTPAGVDGDWRSQVLLRSSDNNLADGMTFDSAATDVPGHAKQLISAKHIDNDEITVIPTAGISVGSRQYLSYMSVRHWGLPGEWTTNYASIAYSDDNGQTWVKDAGPRWDNANGTGNNQFQMQAFVRKDGYVYVYGTPSGRSGSLHLARVPEAQLLSAAAYQYWTGSAWVTGAESSAASVVAAPVSEISVAYNSYTNKYLMMYINGEDLVLRSSATPQGPWSAPSTIVGPSDYPGFYGGFIHPKSSGSELYFVMSQWNPYNTYLMKISLNADATVAKPNLLNDPSFERNTALGGDWQCAGTCGIDNQHWGFSGDKNAWARHNSGWQDVHQSVAVTPNTQYTLSGFVRTSASSYAGFLGARTTSWQVISEATFSSVPGWTRYTVTFNSGANSSVTVYGGIWTDHGDAWLQLDDFSLTRT</sequence>
<dbReference type="Pfam" id="PF13810">
    <property type="entry name" value="DUF4185"/>
    <property type="match status" value="1"/>
</dbReference>
<evidence type="ECO:0000313" key="4">
    <source>
        <dbReference type="Proteomes" id="UP000061839"/>
    </source>
</evidence>
<proteinExistence type="predicted"/>
<dbReference type="HOGENOM" id="CLU_027566_1_0_11"/>
<keyword evidence="1" id="KW-0732">Signal</keyword>